<dbReference type="InterPro" id="IPR036424">
    <property type="entry name" value="UPP_synth-like_sf"/>
</dbReference>
<dbReference type="GO" id="GO:0000287">
    <property type="term" value="F:magnesium ion binding"/>
    <property type="evidence" value="ECO:0007669"/>
    <property type="project" value="UniProtKB-UniRule"/>
</dbReference>
<dbReference type="GO" id="GO:0030145">
    <property type="term" value="F:manganese ion binding"/>
    <property type="evidence" value="ECO:0007669"/>
    <property type="project" value="TreeGrafter"/>
</dbReference>
<feature type="binding site" evidence="2">
    <location>
        <position position="42"/>
    </location>
    <ligand>
        <name>substrate</name>
    </ligand>
</feature>
<dbReference type="SUPFAM" id="SSF64005">
    <property type="entry name" value="Undecaprenyl diphosphate synthase"/>
    <property type="match status" value="1"/>
</dbReference>
<feature type="binding site" evidence="2">
    <location>
        <position position="224"/>
    </location>
    <ligand>
        <name>Mg(2+)</name>
        <dbReference type="ChEBI" id="CHEBI:18420"/>
    </ligand>
</feature>
<feature type="binding site" evidence="2">
    <location>
        <position position="54"/>
    </location>
    <ligand>
        <name>substrate</name>
    </ligand>
</feature>
<feature type="binding site" evidence="2">
    <location>
        <position position="88"/>
    </location>
    <ligand>
        <name>substrate</name>
    </ligand>
</feature>
<dbReference type="PROSITE" id="PS01066">
    <property type="entry name" value="UPP_SYNTHASE"/>
    <property type="match status" value="1"/>
</dbReference>
<keyword evidence="1 2" id="KW-0808">Transferase</keyword>
<feature type="binding site" evidence="2">
    <location>
        <position position="50"/>
    </location>
    <ligand>
        <name>substrate</name>
    </ligand>
</feature>
<dbReference type="OrthoDB" id="4191603at2"/>
<dbReference type="GO" id="GO:0016094">
    <property type="term" value="P:polyprenol biosynthetic process"/>
    <property type="evidence" value="ECO:0007669"/>
    <property type="project" value="TreeGrafter"/>
</dbReference>
<comment type="cofactor">
    <cofactor evidence="2">
        <name>Mg(2+)</name>
        <dbReference type="ChEBI" id="CHEBI:18420"/>
    </cofactor>
    <text evidence="2">Binds 2 magnesium ions per subunit.</text>
</comment>
<comment type="caution">
    <text evidence="3">The sequence shown here is derived from an EMBL/GenBank/DDBJ whole genome shotgun (WGS) entry which is preliminary data.</text>
</comment>
<dbReference type="PANTHER" id="PTHR10291:SF0">
    <property type="entry name" value="DEHYDRODOLICHYL DIPHOSPHATE SYNTHASE 2"/>
    <property type="match status" value="1"/>
</dbReference>
<comment type="function">
    <text evidence="2">Catalyzes the condensation of isopentenyl diphosphate (IPP) with allylic pyrophosphates generating different type of terpenoids.</text>
</comment>
<dbReference type="GO" id="GO:0005829">
    <property type="term" value="C:cytosol"/>
    <property type="evidence" value="ECO:0007669"/>
    <property type="project" value="TreeGrafter"/>
</dbReference>
<dbReference type="GO" id="GO:0008834">
    <property type="term" value="F:ditrans,polycis-undecaprenyl-diphosphate synthase [(2E,6E)-farnesyl-diphosphate specific] activity"/>
    <property type="evidence" value="ECO:0007669"/>
    <property type="project" value="TreeGrafter"/>
</dbReference>
<feature type="active site" evidence="2">
    <location>
        <position position="37"/>
    </location>
</feature>
<evidence type="ECO:0000313" key="4">
    <source>
        <dbReference type="Proteomes" id="UP000297982"/>
    </source>
</evidence>
<keyword evidence="4" id="KW-1185">Reference proteome</keyword>
<name>A0A4Z0H310_9BACI</name>
<dbReference type="Proteomes" id="UP000297982">
    <property type="component" value="Unassembled WGS sequence"/>
</dbReference>
<dbReference type="STRING" id="192814.GCA_900166575_01801"/>
<feature type="binding site" evidence="2">
    <location>
        <begin position="211"/>
        <end position="213"/>
    </location>
    <ligand>
        <name>substrate</name>
    </ligand>
</feature>
<comment type="subunit">
    <text evidence="2">Homodimer.</text>
</comment>
<evidence type="ECO:0000256" key="2">
    <source>
        <dbReference type="HAMAP-Rule" id="MF_01139"/>
    </source>
</evidence>
<dbReference type="NCBIfam" id="NF011405">
    <property type="entry name" value="PRK14830.1"/>
    <property type="match status" value="1"/>
</dbReference>
<feature type="binding site" evidence="2">
    <location>
        <position position="37"/>
    </location>
    <ligand>
        <name>Mg(2+)</name>
        <dbReference type="ChEBI" id="CHEBI:18420"/>
    </ligand>
</feature>
<reference evidence="3 4" key="1">
    <citation type="journal article" date="2003" name="Int. J. Syst. Evol. Microbiol.">
        <title>Halobacillus salinus sp. nov., isolated from a salt lake on the coast of the East Sea in Korea.</title>
        <authorList>
            <person name="Yoon J.H."/>
            <person name="Kang K.H."/>
            <person name="Park Y.H."/>
        </authorList>
    </citation>
    <scope>NUCLEOTIDE SEQUENCE [LARGE SCALE GENOMIC DNA]</scope>
    <source>
        <strain evidence="3 4">HSL-3</strain>
    </source>
</reference>
<dbReference type="RefSeq" id="WP_079480159.1">
    <property type="nucleotide sequence ID" value="NZ_FVYZ01000004.1"/>
</dbReference>
<dbReference type="InterPro" id="IPR001441">
    <property type="entry name" value="UPP_synth-like"/>
</dbReference>
<dbReference type="CDD" id="cd00475">
    <property type="entry name" value="Cis_IPPS"/>
    <property type="match status" value="1"/>
</dbReference>
<dbReference type="EMBL" id="SRJC01000001">
    <property type="protein sequence ID" value="TGB04773.1"/>
    <property type="molecule type" value="Genomic_DNA"/>
</dbReference>
<dbReference type="Gene3D" id="3.40.1180.10">
    <property type="entry name" value="Decaprenyl diphosphate synthase-like"/>
    <property type="match status" value="1"/>
</dbReference>
<feature type="active site" description="Proton acceptor" evidence="2">
    <location>
        <position position="85"/>
    </location>
</feature>
<dbReference type="InterPro" id="IPR018520">
    <property type="entry name" value="UPP_synth-like_CS"/>
</dbReference>
<dbReference type="EC" id="2.5.1.-" evidence="2"/>
<dbReference type="FunFam" id="3.40.1180.10:FF:000001">
    <property type="entry name" value="(2E,6E)-farnesyl-diphosphate-specific ditrans,polycis-undecaprenyl-diphosphate synthase"/>
    <property type="match status" value="1"/>
</dbReference>
<keyword evidence="2" id="KW-0479">Metal-binding</keyword>
<accession>A0A4Z0H310</accession>
<feature type="binding site" evidence="2">
    <location>
        <begin position="82"/>
        <end position="84"/>
    </location>
    <ligand>
        <name>substrate</name>
    </ligand>
</feature>
<sequence>MPIKFPFIKKRKNEEPLPQPVGLDHTQIPRHVAIIMDGNGRWAKNRGMPRIAGHKEGMGVVKKIVRFASDIGVDVLTLYAFSTENWKRPKNEVEFLMKLPVDFLNTYLPELIEKNVRVQTIGDFDVLPPHTKKAVEEAIEQTKHNDGLTLNFALNYGSRFEMVNAVKQIVTKVERGELKQTDIDEELFSSELYTSDLVEPDLLIRTSGEQRLSNFLLWQLAYAEFWFTEVYWPDFTENHFEKALYDYQNRKRRYGGV</sequence>
<comment type="similarity">
    <text evidence="2">Belongs to the UPP synthase family.</text>
</comment>
<evidence type="ECO:0000313" key="3">
    <source>
        <dbReference type="EMBL" id="TGB04773.1"/>
    </source>
</evidence>
<dbReference type="NCBIfam" id="TIGR00055">
    <property type="entry name" value="uppS"/>
    <property type="match status" value="1"/>
</dbReference>
<dbReference type="PANTHER" id="PTHR10291">
    <property type="entry name" value="DEHYDRODOLICHYL DIPHOSPHATE SYNTHASE FAMILY MEMBER"/>
    <property type="match status" value="1"/>
</dbReference>
<dbReference type="AlphaFoldDB" id="A0A4Z0H310"/>
<keyword evidence="2" id="KW-0460">Magnesium</keyword>
<organism evidence="3 4">
    <name type="scientific">Halobacillus salinus</name>
    <dbReference type="NCBI Taxonomy" id="192814"/>
    <lineage>
        <taxon>Bacteria</taxon>
        <taxon>Bacillati</taxon>
        <taxon>Bacillota</taxon>
        <taxon>Bacilli</taxon>
        <taxon>Bacillales</taxon>
        <taxon>Bacillaceae</taxon>
        <taxon>Halobacillus</taxon>
    </lineage>
</organism>
<feature type="binding site" evidence="2">
    <location>
        <position position="86"/>
    </location>
    <ligand>
        <name>substrate</name>
    </ligand>
</feature>
<evidence type="ECO:0000256" key="1">
    <source>
        <dbReference type="ARBA" id="ARBA00022679"/>
    </source>
</evidence>
<gene>
    <name evidence="3" type="ORF">E4663_07220</name>
</gene>
<protein>
    <recommendedName>
        <fullName evidence="2">Isoprenyl transferase</fullName>
        <ecNumber evidence="2">2.5.1.-</ecNumber>
    </recommendedName>
</protein>
<feature type="binding site" evidence="2">
    <location>
        <position position="205"/>
    </location>
    <ligand>
        <name>substrate</name>
    </ligand>
</feature>
<dbReference type="Pfam" id="PF01255">
    <property type="entry name" value="Prenyltransf"/>
    <property type="match status" value="1"/>
</dbReference>
<proteinExistence type="inferred from homology"/>
<dbReference type="HAMAP" id="MF_01139">
    <property type="entry name" value="ISPT"/>
    <property type="match status" value="1"/>
</dbReference>
<feature type="binding site" evidence="2">
    <location>
        <begin position="38"/>
        <end position="41"/>
    </location>
    <ligand>
        <name>substrate</name>
    </ligand>
</feature>